<sequence length="160" mass="17012">MGAAACGAVTGALAAPAGAVTIPGADGTQQQVDQQIVHYGGTQTAPNEVSYQGGSVKVVFPVGVRAMAAACPSGWYCFYESKNFGGRRLQFRDCGGTQYLTNYGFGNQTTSWQNTTKHTVYVYDNAATPPTYMWTEEPTTAALQVGETFDDRADSFYTGC</sequence>
<evidence type="ECO:0008006" key="3">
    <source>
        <dbReference type="Google" id="ProtNLM"/>
    </source>
</evidence>
<proteinExistence type="predicted"/>
<dbReference type="Pfam" id="PF03995">
    <property type="entry name" value="Inhibitor_I36"/>
    <property type="match status" value="1"/>
</dbReference>
<evidence type="ECO:0000313" key="2">
    <source>
        <dbReference type="Proteomes" id="UP001501710"/>
    </source>
</evidence>
<comment type="caution">
    <text evidence="1">The sequence shown here is derived from an EMBL/GenBank/DDBJ whole genome shotgun (WGS) entry which is preliminary data.</text>
</comment>
<dbReference type="EMBL" id="BAABAS010000004">
    <property type="protein sequence ID" value="GAA4227782.1"/>
    <property type="molecule type" value="Genomic_DNA"/>
</dbReference>
<gene>
    <name evidence="1" type="ORF">GCM10022254_16310</name>
</gene>
<accession>A0ABP8BVR4</accession>
<reference evidence="2" key="1">
    <citation type="journal article" date="2019" name="Int. J. Syst. Evol. Microbiol.">
        <title>The Global Catalogue of Microorganisms (GCM) 10K type strain sequencing project: providing services to taxonomists for standard genome sequencing and annotation.</title>
        <authorList>
            <consortium name="The Broad Institute Genomics Platform"/>
            <consortium name="The Broad Institute Genome Sequencing Center for Infectious Disease"/>
            <person name="Wu L."/>
            <person name="Ma J."/>
        </authorList>
    </citation>
    <scope>NUCLEOTIDE SEQUENCE [LARGE SCALE GENOMIC DNA]</scope>
    <source>
        <strain evidence="2">JCM 17440</strain>
    </source>
</reference>
<name>A0ABP8BVR4_9ACTN</name>
<evidence type="ECO:0000313" key="1">
    <source>
        <dbReference type="EMBL" id="GAA4227782.1"/>
    </source>
</evidence>
<dbReference type="Proteomes" id="UP001501710">
    <property type="component" value="Unassembled WGS sequence"/>
</dbReference>
<organism evidence="1 2">
    <name type="scientific">Actinomadura meridiana</name>
    <dbReference type="NCBI Taxonomy" id="559626"/>
    <lineage>
        <taxon>Bacteria</taxon>
        <taxon>Bacillati</taxon>
        <taxon>Actinomycetota</taxon>
        <taxon>Actinomycetes</taxon>
        <taxon>Streptosporangiales</taxon>
        <taxon>Thermomonosporaceae</taxon>
        <taxon>Actinomadura</taxon>
    </lineage>
</organism>
<keyword evidence="2" id="KW-1185">Reference proteome</keyword>
<dbReference type="Gene3D" id="2.60.20.10">
    <property type="entry name" value="Crystallins"/>
    <property type="match status" value="1"/>
</dbReference>
<protein>
    <recommendedName>
        <fullName evidence="3">Peptidase inhibitor family I36</fullName>
    </recommendedName>
</protein>